<evidence type="ECO:0000256" key="4">
    <source>
        <dbReference type="SAM" id="Phobius"/>
    </source>
</evidence>
<dbReference type="PANTHER" id="PTHR43280:SF29">
    <property type="entry name" value="ARAC-FAMILY TRANSCRIPTIONAL REGULATOR"/>
    <property type="match status" value="1"/>
</dbReference>
<dbReference type="Gene3D" id="1.25.40.10">
    <property type="entry name" value="Tetratricopeptide repeat domain"/>
    <property type="match status" value="1"/>
</dbReference>
<keyword evidence="4" id="KW-0812">Transmembrane</keyword>
<evidence type="ECO:0000313" key="6">
    <source>
        <dbReference type="EMBL" id="MEB3344415.1"/>
    </source>
</evidence>
<comment type="caution">
    <text evidence="6">The sequence shown here is derived from an EMBL/GenBank/DDBJ whole genome shotgun (WGS) entry which is preliminary data.</text>
</comment>
<keyword evidence="3" id="KW-0804">Transcription</keyword>
<keyword evidence="4" id="KW-1133">Transmembrane helix</keyword>
<dbReference type="EMBL" id="JAYKLX010000002">
    <property type="protein sequence ID" value="MEB3344415.1"/>
    <property type="molecule type" value="Genomic_DNA"/>
</dbReference>
<keyword evidence="7" id="KW-1185">Reference proteome</keyword>
<keyword evidence="4" id="KW-0472">Membrane</keyword>
<dbReference type="InterPro" id="IPR009057">
    <property type="entry name" value="Homeodomain-like_sf"/>
</dbReference>
<protein>
    <submittedName>
        <fullName evidence="6">AraC family transcriptional regulator</fullName>
    </submittedName>
</protein>
<dbReference type="InterPro" id="IPR018060">
    <property type="entry name" value="HTH_AraC"/>
</dbReference>
<feature type="transmembrane region" description="Helical" evidence="4">
    <location>
        <begin position="158"/>
        <end position="177"/>
    </location>
</feature>
<dbReference type="PROSITE" id="PS01124">
    <property type="entry name" value="HTH_ARAC_FAMILY_2"/>
    <property type="match status" value="1"/>
</dbReference>
<accession>A0ABU5ZQS1</accession>
<evidence type="ECO:0000313" key="7">
    <source>
        <dbReference type="Proteomes" id="UP001327027"/>
    </source>
</evidence>
<name>A0ABU5ZQS1_9FLAO</name>
<dbReference type="SUPFAM" id="SSF48452">
    <property type="entry name" value="TPR-like"/>
    <property type="match status" value="1"/>
</dbReference>
<dbReference type="SMART" id="SM00342">
    <property type="entry name" value="HTH_ARAC"/>
    <property type="match status" value="1"/>
</dbReference>
<dbReference type="InterPro" id="IPR011990">
    <property type="entry name" value="TPR-like_helical_dom_sf"/>
</dbReference>
<evidence type="ECO:0000259" key="5">
    <source>
        <dbReference type="PROSITE" id="PS01124"/>
    </source>
</evidence>
<proteinExistence type="predicted"/>
<dbReference type="Gene3D" id="1.10.10.60">
    <property type="entry name" value="Homeodomain-like"/>
    <property type="match status" value="2"/>
</dbReference>
<feature type="transmembrane region" description="Helical" evidence="4">
    <location>
        <begin position="127"/>
        <end position="146"/>
    </location>
</feature>
<dbReference type="SUPFAM" id="SSF46689">
    <property type="entry name" value="Homeodomain-like"/>
    <property type="match status" value="1"/>
</dbReference>
<dbReference type="Proteomes" id="UP001327027">
    <property type="component" value="Unassembled WGS sequence"/>
</dbReference>
<dbReference type="Pfam" id="PF12833">
    <property type="entry name" value="HTH_18"/>
    <property type="match status" value="1"/>
</dbReference>
<dbReference type="PANTHER" id="PTHR43280">
    <property type="entry name" value="ARAC-FAMILY TRANSCRIPTIONAL REGULATOR"/>
    <property type="match status" value="1"/>
</dbReference>
<feature type="transmembrane region" description="Helical" evidence="4">
    <location>
        <begin position="259"/>
        <end position="281"/>
    </location>
</feature>
<feature type="transmembrane region" description="Helical" evidence="4">
    <location>
        <begin position="302"/>
        <end position="322"/>
    </location>
</feature>
<evidence type="ECO:0000256" key="3">
    <source>
        <dbReference type="ARBA" id="ARBA00023163"/>
    </source>
</evidence>
<feature type="domain" description="HTH araC/xylS-type" evidence="5">
    <location>
        <begin position="395"/>
        <end position="500"/>
    </location>
</feature>
<keyword evidence="1" id="KW-0805">Transcription regulation</keyword>
<gene>
    <name evidence="6" type="ORF">U6A24_03030</name>
</gene>
<evidence type="ECO:0000256" key="2">
    <source>
        <dbReference type="ARBA" id="ARBA00023125"/>
    </source>
</evidence>
<reference evidence="6 7" key="1">
    <citation type="journal article" date="2013" name="Int. J. Syst. Evol. Microbiol.">
        <title>Aquimarina gracilis sp. nov., isolated from the gut microflora of a mussel, Mytilus coruscus, and emended description of Aquimarina spongiae.</title>
        <authorList>
            <person name="Park S.C."/>
            <person name="Choe H.N."/>
            <person name="Baik K.S."/>
            <person name="Seong C.N."/>
        </authorList>
    </citation>
    <scope>NUCLEOTIDE SEQUENCE [LARGE SCALE GENOMIC DNA]</scope>
    <source>
        <strain evidence="6 7">PSC32</strain>
    </source>
</reference>
<feature type="transmembrane region" description="Helical" evidence="4">
    <location>
        <begin position="219"/>
        <end position="239"/>
    </location>
</feature>
<keyword evidence="2" id="KW-0238">DNA-binding</keyword>
<dbReference type="RefSeq" id="WP_324178465.1">
    <property type="nucleotide sequence ID" value="NZ_BAABAW010000003.1"/>
</dbReference>
<organism evidence="6 7">
    <name type="scientific">Aquimarina gracilis</name>
    <dbReference type="NCBI Taxonomy" id="874422"/>
    <lineage>
        <taxon>Bacteria</taxon>
        <taxon>Pseudomonadati</taxon>
        <taxon>Bacteroidota</taxon>
        <taxon>Flavobacteriia</taxon>
        <taxon>Flavobacteriales</taxon>
        <taxon>Flavobacteriaceae</taxon>
        <taxon>Aquimarina</taxon>
    </lineage>
</organism>
<evidence type="ECO:0000256" key="1">
    <source>
        <dbReference type="ARBA" id="ARBA00023015"/>
    </source>
</evidence>
<feature type="transmembrane region" description="Helical" evidence="4">
    <location>
        <begin position="328"/>
        <end position="350"/>
    </location>
</feature>
<feature type="transmembrane region" description="Helical" evidence="4">
    <location>
        <begin position="189"/>
        <end position="207"/>
    </location>
</feature>
<sequence length="503" mass="59168">MNILFLLLISLNVYSLVGQINNYQNKNIDSLVCIADDYYCRGKHEQAIEKYEKILSLIKEDSSDNILKQLAYCYIKIGDAEIASVYIEKYIQVSLDVSFIDHSYFKDISNVKLYTEIADRYKAKTNLWTTFCLCIGFMGIFVAVVLNFRKRSDRIGNLLMSAFVMLHSFFILHLYLLLTNYHYYLPHTLYFSTTFSFLYGPLIYFYFKRIKIDYTFKKSDILHAVPTLLLIVLLSPMYVLSEEEKLRIMVLNDNVPYSIPISLIKLVSLYFYGILIYRIYIKSMKNKRETITKIEQYWQRNIFAFCSLYVITYTIFTILVIQSIDKGFLFNIQVASMVLLVLYVSYTALVQPSIFGHSDMEENEKPDISHQKPKVKLSRYKNSGLTESLSLELKERLLFLLDSEKVYKQNDITLQKLSELLGTTRHNTSQVINEHFNLNFFDLINSYRIKEAKKILRLYDGHKQANIIDVIYEVGFNNKVTFYKSFRKYNKMTPSEYIKLFVA</sequence>